<evidence type="ECO:0000259" key="1">
    <source>
        <dbReference type="Pfam" id="PF16778"/>
    </source>
</evidence>
<dbReference type="AlphaFoldDB" id="A0A6C0JEA1"/>
<reference evidence="2" key="1">
    <citation type="journal article" date="2020" name="Nature">
        <title>Giant virus diversity and host interactions through global metagenomics.</title>
        <authorList>
            <person name="Schulz F."/>
            <person name="Roux S."/>
            <person name="Paez-Espino D."/>
            <person name="Jungbluth S."/>
            <person name="Walsh D.A."/>
            <person name="Denef V.J."/>
            <person name="McMahon K.D."/>
            <person name="Konstantinidis K.T."/>
            <person name="Eloe-Fadrosh E.A."/>
            <person name="Kyrpides N.C."/>
            <person name="Woyke T."/>
        </authorList>
    </citation>
    <scope>NUCLEOTIDE SEQUENCE</scope>
    <source>
        <strain evidence="2">GVMAG-M-3300027206-1</strain>
    </source>
</reference>
<organism evidence="2">
    <name type="scientific">viral metagenome</name>
    <dbReference type="NCBI Taxonomy" id="1070528"/>
    <lineage>
        <taxon>unclassified sequences</taxon>
        <taxon>metagenomes</taxon>
        <taxon>organismal metagenomes</taxon>
    </lineage>
</organism>
<evidence type="ECO:0000313" key="2">
    <source>
        <dbReference type="EMBL" id="QHU03733.1"/>
    </source>
</evidence>
<protein>
    <recommendedName>
        <fullName evidence="1">Phage tail assembly chaperone-like domain-containing protein</fullName>
    </recommendedName>
</protein>
<dbReference type="Pfam" id="PF16778">
    <property type="entry name" value="Phage_tail_APC"/>
    <property type="match status" value="1"/>
</dbReference>
<dbReference type="EMBL" id="MN740386">
    <property type="protein sequence ID" value="QHU03733.1"/>
    <property type="molecule type" value="Genomic_DNA"/>
</dbReference>
<dbReference type="InterPro" id="IPR031893">
    <property type="entry name" value="Phage_tail_APC"/>
</dbReference>
<feature type="domain" description="Phage tail assembly chaperone-like" evidence="1">
    <location>
        <begin position="69"/>
        <end position="127"/>
    </location>
</feature>
<sequence length="129" mass="14849">MDILDPYVRLTLIPEAMYSLINVRTLNYGNGETTEEVFESLNVPSGYTKPSFEAFESKLQELFNNQPLQNLRTERDTLLNQTDKYVVADFPHTTPEKKQEWLDYRQALRDLPANTADPSNPVWPTLPTA</sequence>
<accession>A0A6C0JEA1</accession>
<dbReference type="Gene3D" id="6.10.140.1310">
    <property type="match status" value="1"/>
</dbReference>
<name>A0A6C0JEA1_9ZZZZ</name>
<proteinExistence type="predicted"/>